<dbReference type="EMBL" id="FRAB01000008">
    <property type="protein sequence ID" value="SHJ85419.1"/>
    <property type="molecule type" value="Genomic_DNA"/>
</dbReference>
<feature type="region of interest" description="Disordered" evidence="1">
    <location>
        <begin position="1"/>
        <end position="74"/>
    </location>
</feature>
<proteinExistence type="predicted"/>
<dbReference type="AlphaFoldDB" id="A0A1M6MPS1"/>
<evidence type="ECO:0000256" key="1">
    <source>
        <dbReference type="SAM" id="MobiDB-lite"/>
    </source>
</evidence>
<name>A0A1M6MPS1_9BURK</name>
<gene>
    <name evidence="2" type="ORF">SAMN05192548_100829</name>
</gene>
<dbReference type="RefSeq" id="WP_152035390.1">
    <property type="nucleotide sequence ID" value="NZ_CP024942.1"/>
</dbReference>
<dbReference type="GeneID" id="301982816"/>
<protein>
    <submittedName>
        <fullName evidence="2">Uncharacterized protein</fullName>
    </submittedName>
</protein>
<sequence>MSSDKLPPVGGGEAPAQPDFEGSDERTQPLRRIDPHARQVSGPLAGLPQGRQAARESQASPEEASSVDPYRQAADLYHDRFTAQIQKQRLHEAQHGREPAPATPRQLADAYFMMRQGHSLEEAARAFGIESPADIEDLREFAEKNLPRV</sequence>
<reference evidence="2 3" key="1">
    <citation type="submission" date="2016-11" db="EMBL/GenBank/DDBJ databases">
        <authorList>
            <person name="Jaros S."/>
            <person name="Januszkiewicz K."/>
            <person name="Wedrychowicz H."/>
        </authorList>
    </citation>
    <scope>NUCLEOTIDE SEQUENCE [LARGE SCALE GENOMIC DNA]</scope>
    <source>
        <strain evidence="2 3">LMG 20594</strain>
    </source>
</reference>
<dbReference type="Proteomes" id="UP000184395">
    <property type="component" value="Unassembled WGS sequence"/>
</dbReference>
<evidence type="ECO:0000313" key="3">
    <source>
        <dbReference type="Proteomes" id="UP000184395"/>
    </source>
</evidence>
<accession>A0A1M6MPS1</accession>
<feature type="compositionally biased region" description="Basic and acidic residues" evidence="1">
    <location>
        <begin position="23"/>
        <end position="37"/>
    </location>
</feature>
<evidence type="ECO:0000313" key="2">
    <source>
        <dbReference type="EMBL" id="SHJ85419.1"/>
    </source>
</evidence>
<organism evidence="2 3">
    <name type="scientific">Paraburkholderia terricola</name>
    <dbReference type="NCBI Taxonomy" id="169427"/>
    <lineage>
        <taxon>Bacteria</taxon>
        <taxon>Pseudomonadati</taxon>
        <taxon>Pseudomonadota</taxon>
        <taxon>Betaproteobacteria</taxon>
        <taxon>Burkholderiales</taxon>
        <taxon>Burkholderiaceae</taxon>
        <taxon>Paraburkholderia</taxon>
    </lineage>
</organism>